<dbReference type="KEGG" id="eat:EAT1b_2547"/>
<organism evidence="1 2">
    <name type="scientific">Exiguobacterium sp. (strain ATCC BAA-1283 / AT1b)</name>
    <dbReference type="NCBI Taxonomy" id="360911"/>
    <lineage>
        <taxon>Bacteria</taxon>
        <taxon>Bacillati</taxon>
        <taxon>Bacillota</taxon>
        <taxon>Bacilli</taxon>
        <taxon>Bacillales</taxon>
        <taxon>Bacillales Family XII. Incertae Sedis</taxon>
        <taxon>Exiguobacterium</taxon>
    </lineage>
</organism>
<dbReference type="STRING" id="360911.EAT1b_2547"/>
<proteinExistence type="predicted"/>
<gene>
    <name evidence="1" type="ordered locus">EAT1b_2547</name>
</gene>
<evidence type="ECO:0000313" key="2">
    <source>
        <dbReference type="Proteomes" id="UP000000716"/>
    </source>
</evidence>
<dbReference type="EMBL" id="CP001615">
    <property type="protein sequence ID" value="ACQ71465.1"/>
    <property type="molecule type" value="Genomic_DNA"/>
</dbReference>
<dbReference type="AlphaFoldDB" id="C4L3X0"/>
<protein>
    <submittedName>
        <fullName evidence="1">Uncharacterized protein</fullName>
    </submittedName>
</protein>
<keyword evidence="2" id="KW-1185">Reference proteome</keyword>
<evidence type="ECO:0000313" key="1">
    <source>
        <dbReference type="EMBL" id="ACQ71465.1"/>
    </source>
</evidence>
<reference evidence="1 2" key="1">
    <citation type="journal article" date="2011" name="J. Bacteriol.">
        <title>Complete genome sequence of the Thermophilic Bacterium Exiguobacterium sp. AT1b.</title>
        <authorList>
            <person name="Vishnivetskaya T.A."/>
            <person name="Lucas S."/>
            <person name="Copeland A."/>
            <person name="Lapidus A."/>
            <person name="Glavina Del Rio T."/>
            <person name="Dalin E."/>
            <person name="Tice H."/>
            <person name="Bruce D.C."/>
            <person name="Goodwin L.A."/>
            <person name="Pitluck S."/>
            <person name="Saunders E."/>
            <person name="Brettin T."/>
            <person name="Detter C."/>
            <person name="Han C."/>
            <person name="Larimer F."/>
            <person name="Land M.L."/>
            <person name="Hauser L.J."/>
            <person name="Kyrpides N.C."/>
            <person name="Ovchinnikova G."/>
            <person name="Kathariou S."/>
            <person name="Ramaley R.F."/>
            <person name="Rodrigues D.F."/>
            <person name="Hendrix C."/>
            <person name="Richardson P."/>
            <person name="Tiedje J.M."/>
        </authorList>
    </citation>
    <scope>NUCLEOTIDE SEQUENCE [LARGE SCALE GENOMIC DNA]</scope>
    <source>
        <strain evidence="2">ATCC BAA-1283 / AT1b</strain>
    </source>
</reference>
<dbReference type="Proteomes" id="UP000000716">
    <property type="component" value="Chromosome"/>
</dbReference>
<dbReference type="HOGENOM" id="CLU_1358734_0_0_9"/>
<name>C4L3X0_EXISA</name>
<accession>C4L3X0</accession>
<sequence length="201" mass="23569">MNLLKLNLEKLYLENPEFEKFFPFNEYYEKIEVFMFAEIAAGHDFLNPYKFARVTNIDISKALVFFVYISSIPDNRTLKIKYRYTCSSGTDSFLYENELENFVCDEDCNCEKDIDLKFAIEEGLVDVPIFFEIDFQLKSGLVAKDSSFNYKGEGGVSREIENDIAKKTDMVTALIEMKNRPSFFKPSYEKWKNDLLESRKN</sequence>
<dbReference type="RefSeq" id="WP_015881024.1">
    <property type="nucleotide sequence ID" value="NC_012673.1"/>
</dbReference>
<dbReference type="OrthoDB" id="10000440at2"/>